<feature type="transmembrane region" description="Helical" evidence="5">
    <location>
        <begin position="180"/>
        <end position="206"/>
    </location>
</feature>
<dbReference type="InterPro" id="IPR003825">
    <property type="entry name" value="Colicin-V_CvpA"/>
</dbReference>
<evidence type="ECO:0000256" key="1">
    <source>
        <dbReference type="ARBA" id="ARBA00004141"/>
    </source>
</evidence>
<comment type="caution">
    <text evidence="6">The sequence shown here is derived from an EMBL/GenBank/DDBJ whole genome shotgun (WGS) entry which is preliminary data.</text>
</comment>
<accession>A0A9D1JYQ2</accession>
<reference evidence="6" key="1">
    <citation type="submission" date="2020-10" db="EMBL/GenBank/DDBJ databases">
        <authorList>
            <person name="Gilroy R."/>
        </authorList>
    </citation>
    <scope>NUCLEOTIDE SEQUENCE</scope>
    <source>
        <strain evidence="6">CHK199-13235</strain>
    </source>
</reference>
<sequence>MNITALILDVCFAVTVCWMVYKSYRRGFLQAAVHAVGFLAAGIVAFAGSRILSEACYQLFFRDSLSSALEAAILNSAEGGDLAEKMQQIIDSLPSIVQRLLTASGASADSLALQLGGAAQDSAEQLTSVLMETVLHPLIAAMLNGICFLILFGAVMILVRSLGKVLRGVRRIPLVGPLNALLGGAMGLLEAAVVWYVIVIALHFILDISGGFTWLNRDAMEEAVIFGRFYGFVLGTLPTISL</sequence>
<dbReference type="EMBL" id="DVJP01000013">
    <property type="protein sequence ID" value="HIS75381.1"/>
    <property type="molecule type" value="Genomic_DNA"/>
</dbReference>
<evidence type="ECO:0000313" key="7">
    <source>
        <dbReference type="Proteomes" id="UP000824002"/>
    </source>
</evidence>
<gene>
    <name evidence="6" type="ORF">IAB51_01085</name>
</gene>
<evidence type="ECO:0000256" key="2">
    <source>
        <dbReference type="ARBA" id="ARBA00022692"/>
    </source>
</evidence>
<feature type="transmembrane region" description="Helical" evidence="5">
    <location>
        <begin position="138"/>
        <end position="159"/>
    </location>
</feature>
<name>A0A9D1JYQ2_9FIRM</name>
<keyword evidence="4 5" id="KW-0472">Membrane</keyword>
<reference evidence="6" key="2">
    <citation type="journal article" date="2021" name="PeerJ">
        <title>Extensive microbial diversity within the chicken gut microbiome revealed by metagenomics and culture.</title>
        <authorList>
            <person name="Gilroy R."/>
            <person name="Ravi A."/>
            <person name="Getino M."/>
            <person name="Pursley I."/>
            <person name="Horton D.L."/>
            <person name="Alikhan N.F."/>
            <person name="Baker D."/>
            <person name="Gharbi K."/>
            <person name="Hall N."/>
            <person name="Watson M."/>
            <person name="Adriaenssens E.M."/>
            <person name="Foster-Nyarko E."/>
            <person name="Jarju S."/>
            <person name="Secka A."/>
            <person name="Antonio M."/>
            <person name="Oren A."/>
            <person name="Chaudhuri R.R."/>
            <person name="La Ragione R."/>
            <person name="Hildebrand F."/>
            <person name="Pallen M.J."/>
        </authorList>
    </citation>
    <scope>NUCLEOTIDE SEQUENCE</scope>
    <source>
        <strain evidence="6">CHK199-13235</strain>
    </source>
</reference>
<evidence type="ECO:0000256" key="5">
    <source>
        <dbReference type="SAM" id="Phobius"/>
    </source>
</evidence>
<evidence type="ECO:0000313" key="6">
    <source>
        <dbReference type="EMBL" id="HIS75381.1"/>
    </source>
</evidence>
<feature type="transmembrane region" description="Helical" evidence="5">
    <location>
        <begin position="31"/>
        <end position="52"/>
    </location>
</feature>
<proteinExistence type="predicted"/>
<keyword evidence="2 5" id="KW-0812">Transmembrane</keyword>
<dbReference type="GO" id="GO:0009403">
    <property type="term" value="P:toxin biosynthetic process"/>
    <property type="evidence" value="ECO:0007669"/>
    <property type="project" value="InterPro"/>
</dbReference>
<dbReference type="Proteomes" id="UP000824002">
    <property type="component" value="Unassembled WGS sequence"/>
</dbReference>
<keyword evidence="3 5" id="KW-1133">Transmembrane helix</keyword>
<dbReference type="Pfam" id="PF02674">
    <property type="entry name" value="Colicin_V"/>
    <property type="match status" value="1"/>
</dbReference>
<comment type="subcellular location">
    <subcellularLocation>
        <location evidence="1">Membrane</location>
        <topology evidence="1">Multi-pass membrane protein</topology>
    </subcellularLocation>
</comment>
<organism evidence="6 7">
    <name type="scientific">Candidatus Merdivicinus excrementipullorum</name>
    <dbReference type="NCBI Taxonomy" id="2840867"/>
    <lineage>
        <taxon>Bacteria</taxon>
        <taxon>Bacillati</taxon>
        <taxon>Bacillota</taxon>
        <taxon>Clostridia</taxon>
        <taxon>Eubacteriales</taxon>
        <taxon>Oscillospiraceae</taxon>
        <taxon>Oscillospiraceae incertae sedis</taxon>
        <taxon>Candidatus Merdivicinus</taxon>
    </lineage>
</organism>
<dbReference type="GO" id="GO:0016020">
    <property type="term" value="C:membrane"/>
    <property type="evidence" value="ECO:0007669"/>
    <property type="project" value="UniProtKB-SubCell"/>
</dbReference>
<evidence type="ECO:0000256" key="4">
    <source>
        <dbReference type="ARBA" id="ARBA00023136"/>
    </source>
</evidence>
<dbReference type="AlphaFoldDB" id="A0A9D1JYQ2"/>
<protein>
    <submittedName>
        <fullName evidence="6">CvpA family protein</fullName>
    </submittedName>
</protein>
<evidence type="ECO:0000256" key="3">
    <source>
        <dbReference type="ARBA" id="ARBA00022989"/>
    </source>
</evidence>
<feature type="transmembrane region" description="Helical" evidence="5">
    <location>
        <begin position="6"/>
        <end position="24"/>
    </location>
</feature>